<organism evidence="2 3">
    <name type="scientific">Coemansia pectinata</name>
    <dbReference type="NCBI Taxonomy" id="1052879"/>
    <lineage>
        <taxon>Eukaryota</taxon>
        <taxon>Fungi</taxon>
        <taxon>Fungi incertae sedis</taxon>
        <taxon>Zoopagomycota</taxon>
        <taxon>Kickxellomycotina</taxon>
        <taxon>Kickxellomycetes</taxon>
        <taxon>Kickxellales</taxon>
        <taxon>Kickxellaceae</taxon>
        <taxon>Coemansia</taxon>
    </lineage>
</organism>
<gene>
    <name evidence="2" type="ORF">GGI19_004955</name>
</gene>
<feature type="region of interest" description="Disordered" evidence="1">
    <location>
        <begin position="243"/>
        <end position="291"/>
    </location>
</feature>
<evidence type="ECO:0000256" key="1">
    <source>
        <dbReference type="SAM" id="MobiDB-lite"/>
    </source>
</evidence>
<evidence type="ECO:0000313" key="3">
    <source>
        <dbReference type="Proteomes" id="UP001140011"/>
    </source>
</evidence>
<dbReference type="EMBL" id="JANBUH010000512">
    <property type="protein sequence ID" value="KAJ2750690.1"/>
    <property type="molecule type" value="Genomic_DNA"/>
</dbReference>
<reference evidence="2" key="1">
    <citation type="submission" date="2022-07" db="EMBL/GenBank/DDBJ databases">
        <title>Phylogenomic reconstructions and comparative analyses of Kickxellomycotina fungi.</title>
        <authorList>
            <person name="Reynolds N.K."/>
            <person name="Stajich J.E."/>
            <person name="Barry K."/>
            <person name="Grigoriev I.V."/>
            <person name="Crous P."/>
            <person name="Smith M.E."/>
        </authorList>
    </citation>
    <scope>NUCLEOTIDE SEQUENCE</scope>
    <source>
        <strain evidence="2">BCRC 34297</strain>
    </source>
</reference>
<evidence type="ECO:0000313" key="2">
    <source>
        <dbReference type="EMBL" id="KAJ2750690.1"/>
    </source>
</evidence>
<name>A0A9W8GUP1_9FUNG</name>
<keyword evidence="3" id="KW-1185">Reference proteome</keyword>
<protein>
    <submittedName>
        <fullName evidence="2">Uncharacterized protein</fullName>
    </submittedName>
</protein>
<comment type="caution">
    <text evidence="2">The sequence shown here is derived from an EMBL/GenBank/DDBJ whole genome shotgun (WGS) entry which is preliminary data.</text>
</comment>
<dbReference type="Proteomes" id="UP001140011">
    <property type="component" value="Unassembled WGS sequence"/>
</dbReference>
<sequence>MTHRSGSPPPLPPSVRAHQLIGSIFGSRRPPTEHQPPQSDPLPAQMDANDVPELLKPSVQWYSDRWDAVQRRQSATVQQCKQTDARLGLLLTSLRQHHDSAQLLARELSLLPDTTRNLAALKTQADELKPVLASLDQLYTTLAATDVRWMPELVAHEAEFRHNRHAHYQQLQASMDEQYADMRRQSVSTRAANAERSFQRDLETYHQRQSSPLWPQRAPQSGARGLAEVVLAPNAWIRDDDAASGFFSDDEDDGDVKSSKGSAGTSARERKDDNGSKTPPGFTVLGDDDFV</sequence>
<dbReference type="AlphaFoldDB" id="A0A9W8GUP1"/>
<accession>A0A9W8GUP1</accession>
<dbReference type="OrthoDB" id="5573433at2759"/>
<proteinExistence type="predicted"/>
<feature type="region of interest" description="Disordered" evidence="1">
    <location>
        <begin position="1"/>
        <end position="48"/>
    </location>
</feature>